<organism evidence="6 7">
    <name type="scientific">Nitrosococcus wardiae</name>
    <dbReference type="NCBI Taxonomy" id="1814290"/>
    <lineage>
        <taxon>Bacteria</taxon>
        <taxon>Pseudomonadati</taxon>
        <taxon>Pseudomonadota</taxon>
        <taxon>Gammaproteobacteria</taxon>
        <taxon>Chromatiales</taxon>
        <taxon>Chromatiaceae</taxon>
        <taxon>Nitrosococcus</taxon>
    </lineage>
</organism>
<dbReference type="InterPro" id="IPR011060">
    <property type="entry name" value="RibuloseP-bd_barrel"/>
</dbReference>
<dbReference type="OrthoDB" id="8535539at2"/>
<dbReference type="GO" id="GO:0000162">
    <property type="term" value="P:L-tryptophan biosynthetic process"/>
    <property type="evidence" value="ECO:0007669"/>
    <property type="project" value="TreeGrafter"/>
</dbReference>
<sequence length="246" mass="26699">MKLLPVLDLLGGVVVHASGGRRDSYLPLVSPLTPDSSPLGVVAGLLQLYRFPHLYIADLDAIMGQGDNSAVIGAIAENYPALALWVDAGIASHNAIIQWLALGIARPIVGTETLPNLEFWQMLQTSPWADRLVLSLDHRRGEFLGPRGLDQQPELWPETVIAMSLDQVGSGEGPDWALLERLKQKRPQRGELLAAGGVRCLKDLRRLAARGVQGALLASALHEGSLKAADIIRIVPSQERTMPDYF</sequence>
<dbReference type="PANTHER" id="PTHR43090:SF2">
    <property type="entry name" value="1-(5-PHOSPHORIBOSYL)-5-[(5-PHOSPHORIBOSYLAMINO)METHYLIDENEAMINO] IMIDAZOLE-4-CARBOXAMIDE ISOMERASE"/>
    <property type="match status" value="1"/>
</dbReference>
<keyword evidence="3 5" id="KW-0368">Histidine biosynthesis</keyword>
<dbReference type="KEGG" id="nwr:E3U44_04655"/>
<keyword evidence="7" id="KW-1185">Reference proteome</keyword>
<proteinExistence type="inferred from homology"/>
<evidence type="ECO:0000256" key="5">
    <source>
        <dbReference type="RuleBase" id="RU003657"/>
    </source>
</evidence>
<dbReference type="InterPro" id="IPR013785">
    <property type="entry name" value="Aldolase_TIM"/>
</dbReference>
<dbReference type="CDD" id="cd04723">
    <property type="entry name" value="HisA_HisF"/>
    <property type="match status" value="1"/>
</dbReference>
<dbReference type="PANTHER" id="PTHR43090">
    <property type="entry name" value="1-(5-PHOSPHORIBOSYL)-5-[(5-PHOSPHORIBOSYLAMINO)METHYLIDENEAMINO] IMIDAZOLE-4-CARBOXAMIDE ISOMERASE"/>
    <property type="match status" value="1"/>
</dbReference>
<evidence type="ECO:0000313" key="7">
    <source>
        <dbReference type="Proteomes" id="UP000294325"/>
    </source>
</evidence>
<evidence type="ECO:0000256" key="2">
    <source>
        <dbReference type="ARBA" id="ARBA00022605"/>
    </source>
</evidence>
<accession>A0A4P7BZD5</accession>
<evidence type="ECO:0000256" key="1">
    <source>
        <dbReference type="ARBA" id="ARBA00009667"/>
    </source>
</evidence>
<dbReference type="GO" id="GO:0003949">
    <property type="term" value="F:1-(5-phosphoribosyl)-5-[(5-phosphoribosylamino)methylideneamino]imidazole-4-carboxamide isomerase activity"/>
    <property type="evidence" value="ECO:0007669"/>
    <property type="project" value="InterPro"/>
</dbReference>
<name>A0A4P7BZD5_9GAMM</name>
<dbReference type="Proteomes" id="UP000294325">
    <property type="component" value="Chromosome"/>
</dbReference>
<dbReference type="SUPFAM" id="SSF51366">
    <property type="entry name" value="Ribulose-phoshate binding barrel"/>
    <property type="match status" value="1"/>
</dbReference>
<dbReference type="GO" id="GO:0000105">
    <property type="term" value="P:L-histidine biosynthetic process"/>
    <property type="evidence" value="ECO:0007669"/>
    <property type="project" value="UniProtKB-KW"/>
</dbReference>
<dbReference type="InterPro" id="IPR006062">
    <property type="entry name" value="His_biosynth"/>
</dbReference>
<reference evidence="6 7" key="1">
    <citation type="submission" date="2019-03" db="EMBL/GenBank/DDBJ databases">
        <title>The genome sequence of Nitrosococcus wardiae strain D1FHST reveals the archetypal metabolic capacity of ammonia-oxidizing Gammaproteobacteria.</title>
        <authorList>
            <person name="Wang L."/>
            <person name="Lim C.K."/>
            <person name="Hanson T.E."/>
            <person name="Dang H."/>
            <person name="Klotz M.G."/>
        </authorList>
    </citation>
    <scope>NUCLEOTIDE SEQUENCE [LARGE SCALE GENOMIC DNA]</scope>
    <source>
        <strain evidence="6 7">D1FHS</strain>
    </source>
</reference>
<dbReference type="EMBL" id="CP038033">
    <property type="protein sequence ID" value="QBQ53882.1"/>
    <property type="molecule type" value="Genomic_DNA"/>
</dbReference>
<dbReference type="RefSeq" id="WP_134356891.1">
    <property type="nucleotide sequence ID" value="NZ_CP038033.1"/>
</dbReference>
<dbReference type="GO" id="GO:0005737">
    <property type="term" value="C:cytoplasm"/>
    <property type="evidence" value="ECO:0007669"/>
    <property type="project" value="TreeGrafter"/>
</dbReference>
<evidence type="ECO:0000256" key="4">
    <source>
        <dbReference type="ARBA" id="ARBA00029440"/>
    </source>
</evidence>
<dbReference type="Pfam" id="PF00977">
    <property type="entry name" value="His_biosynth"/>
    <property type="match status" value="1"/>
</dbReference>
<keyword evidence="2 5" id="KW-0028">Amino-acid biosynthesis</keyword>
<dbReference type="InterPro" id="IPR044524">
    <property type="entry name" value="Isoase_HisA-like"/>
</dbReference>
<protein>
    <submittedName>
        <fullName evidence="6">Nickel transporter</fullName>
    </submittedName>
</protein>
<gene>
    <name evidence="6" type="ORF">E3U44_04655</name>
</gene>
<evidence type="ECO:0000313" key="6">
    <source>
        <dbReference type="EMBL" id="QBQ53882.1"/>
    </source>
</evidence>
<comment type="pathway">
    <text evidence="4">Amino-acid biosynthesis.</text>
</comment>
<evidence type="ECO:0000256" key="3">
    <source>
        <dbReference type="ARBA" id="ARBA00023102"/>
    </source>
</evidence>
<dbReference type="Gene3D" id="3.20.20.70">
    <property type="entry name" value="Aldolase class I"/>
    <property type="match status" value="1"/>
</dbReference>
<comment type="similarity">
    <text evidence="1 5">Belongs to the HisA/HisF family.</text>
</comment>
<dbReference type="AlphaFoldDB" id="A0A4P7BZD5"/>